<dbReference type="InterPro" id="IPR036188">
    <property type="entry name" value="FAD/NAD-bd_sf"/>
</dbReference>
<dbReference type="PANTHER" id="PTHR43100:SF1">
    <property type="entry name" value="GLUTAMATE SYNTHASE [NADPH] SMALL CHAIN"/>
    <property type="match status" value="1"/>
</dbReference>
<evidence type="ECO:0000313" key="10">
    <source>
        <dbReference type="EMBL" id="MBB4922780.1"/>
    </source>
</evidence>
<dbReference type="GO" id="GO:0046872">
    <property type="term" value="F:metal ion binding"/>
    <property type="evidence" value="ECO:0007669"/>
    <property type="project" value="UniProtKB-KW"/>
</dbReference>
<dbReference type="Pfam" id="PF07992">
    <property type="entry name" value="Pyr_redox_2"/>
    <property type="match status" value="2"/>
</dbReference>
<evidence type="ECO:0000259" key="8">
    <source>
        <dbReference type="Pfam" id="PF07992"/>
    </source>
</evidence>
<dbReference type="PRINTS" id="PR00419">
    <property type="entry name" value="ADXRDTASE"/>
</dbReference>
<dbReference type="PANTHER" id="PTHR43100">
    <property type="entry name" value="GLUTAMATE SYNTHASE [NADPH] SMALL CHAIN"/>
    <property type="match status" value="1"/>
</dbReference>
<keyword evidence="4" id="KW-0408">Iron</keyword>
<dbReference type="SUPFAM" id="SSF46548">
    <property type="entry name" value="alpha-helical ferredoxin"/>
    <property type="match status" value="1"/>
</dbReference>
<dbReference type="InterPro" id="IPR006005">
    <property type="entry name" value="Glut_synth_ssu1"/>
</dbReference>
<dbReference type="EMBL" id="JACHJV010000001">
    <property type="protein sequence ID" value="MBB4922780.1"/>
    <property type="molecule type" value="Genomic_DNA"/>
</dbReference>
<dbReference type="GO" id="GO:0006537">
    <property type="term" value="P:glutamate biosynthetic process"/>
    <property type="evidence" value="ECO:0007669"/>
    <property type="project" value="UniProtKB-KW"/>
</dbReference>
<keyword evidence="6" id="KW-0314">Glutamate biosynthesis</keyword>
<dbReference type="EC" id="1.4.1.13" evidence="10"/>
<dbReference type="InterPro" id="IPR009051">
    <property type="entry name" value="Helical_ferredxn"/>
</dbReference>
<evidence type="ECO:0000313" key="11">
    <source>
        <dbReference type="Proteomes" id="UP000540506"/>
    </source>
</evidence>
<dbReference type="GO" id="GO:0051536">
    <property type="term" value="F:iron-sulfur cluster binding"/>
    <property type="evidence" value="ECO:0007669"/>
    <property type="project" value="UniProtKB-KW"/>
</dbReference>
<evidence type="ECO:0000256" key="6">
    <source>
        <dbReference type="ARBA" id="ARBA00023164"/>
    </source>
</evidence>
<reference evidence="10 11" key="1">
    <citation type="submission" date="2020-08" db="EMBL/GenBank/DDBJ databases">
        <title>Sequencing the genomes of 1000 actinobacteria strains.</title>
        <authorList>
            <person name="Klenk H.-P."/>
        </authorList>
    </citation>
    <scope>NUCLEOTIDE SEQUENCE [LARGE SCALE GENOMIC DNA]</scope>
    <source>
        <strain evidence="10 11">DSM 41654</strain>
    </source>
</reference>
<dbReference type="GO" id="GO:0016040">
    <property type="term" value="F:glutamate synthase (NADH) activity"/>
    <property type="evidence" value="ECO:0007669"/>
    <property type="project" value="UniProtKB-EC"/>
</dbReference>
<dbReference type="NCBIfam" id="TIGR01317">
    <property type="entry name" value="GOGAT_sm_gam"/>
    <property type="match status" value="1"/>
</dbReference>
<dbReference type="InterPro" id="IPR051394">
    <property type="entry name" value="Glutamate_Synthase"/>
</dbReference>
<feature type="domain" description="FAD/NAD(P)-binding" evidence="8">
    <location>
        <begin position="394"/>
        <end position="479"/>
    </location>
</feature>
<dbReference type="Proteomes" id="UP000540506">
    <property type="component" value="Unassembled WGS sequence"/>
</dbReference>
<dbReference type="InterPro" id="IPR023753">
    <property type="entry name" value="FAD/NAD-binding_dom"/>
</dbReference>
<dbReference type="Gene3D" id="1.10.1060.10">
    <property type="entry name" value="Alpha-helical ferredoxin"/>
    <property type="match status" value="1"/>
</dbReference>
<keyword evidence="2" id="KW-0479">Metal-binding</keyword>
<evidence type="ECO:0000256" key="1">
    <source>
        <dbReference type="ARBA" id="ARBA00022605"/>
    </source>
</evidence>
<evidence type="ECO:0000256" key="2">
    <source>
        <dbReference type="ARBA" id="ARBA00022723"/>
    </source>
</evidence>
<dbReference type="SUPFAM" id="SSF51971">
    <property type="entry name" value="Nucleotide-binding domain"/>
    <property type="match status" value="1"/>
</dbReference>
<feature type="domain" description="FAD/NAD(P)-binding" evidence="8">
    <location>
        <begin position="146"/>
        <end position="319"/>
    </location>
</feature>
<comment type="pathway">
    <text evidence="7">Amino-acid biosynthesis.</text>
</comment>
<dbReference type="SUPFAM" id="SSF51905">
    <property type="entry name" value="FAD/NAD(P)-binding domain"/>
    <property type="match status" value="1"/>
</dbReference>
<dbReference type="GO" id="GO:0016639">
    <property type="term" value="F:oxidoreductase activity, acting on the CH-NH2 group of donors, NAD or NADP as acceptor"/>
    <property type="evidence" value="ECO:0007669"/>
    <property type="project" value="InterPro"/>
</dbReference>
<feature type="domain" description="Dihydroprymidine dehydrogenase" evidence="9">
    <location>
        <begin position="40"/>
        <end position="131"/>
    </location>
</feature>
<dbReference type="Pfam" id="PF14691">
    <property type="entry name" value="Fer4_20"/>
    <property type="match status" value="1"/>
</dbReference>
<dbReference type="FunFam" id="3.50.50.60:FF:000124">
    <property type="entry name" value="Glutamate synthase small subunit"/>
    <property type="match status" value="1"/>
</dbReference>
<protein>
    <submittedName>
        <fullName evidence="10">Glutamate synthase (NADPH/NADH) small chain</fullName>
        <ecNumber evidence="10">1.4.1.13</ecNumber>
        <ecNumber evidence="10">1.4.1.14</ecNumber>
    </submittedName>
</protein>
<gene>
    <name evidence="10" type="ORF">FHR34_001773</name>
</gene>
<name>A0A7W7QZP8_KITKI</name>
<proteinExistence type="predicted"/>
<keyword evidence="11" id="KW-1185">Reference proteome</keyword>
<evidence type="ECO:0000256" key="4">
    <source>
        <dbReference type="ARBA" id="ARBA00023004"/>
    </source>
</evidence>
<evidence type="ECO:0000259" key="9">
    <source>
        <dbReference type="Pfam" id="PF14691"/>
    </source>
</evidence>
<evidence type="ECO:0000256" key="5">
    <source>
        <dbReference type="ARBA" id="ARBA00023014"/>
    </source>
</evidence>
<organism evidence="10 11">
    <name type="scientific">Kitasatospora kifunensis</name>
    <name type="common">Streptomyces kifunensis</name>
    <dbReference type="NCBI Taxonomy" id="58351"/>
    <lineage>
        <taxon>Bacteria</taxon>
        <taxon>Bacillati</taxon>
        <taxon>Actinomycetota</taxon>
        <taxon>Actinomycetes</taxon>
        <taxon>Kitasatosporales</taxon>
        <taxon>Streptomycetaceae</taxon>
        <taxon>Kitasatospora</taxon>
    </lineage>
</organism>
<keyword evidence="3 10" id="KW-0560">Oxidoreductase</keyword>
<keyword evidence="5" id="KW-0411">Iron-sulfur</keyword>
<evidence type="ECO:0000256" key="7">
    <source>
        <dbReference type="ARBA" id="ARBA00029440"/>
    </source>
</evidence>
<dbReference type="RefSeq" id="WP_184934898.1">
    <property type="nucleotide sequence ID" value="NZ_JACHJV010000001.1"/>
</dbReference>
<dbReference type="AlphaFoldDB" id="A0A7W7QZP8"/>
<comment type="caution">
    <text evidence="10">The sequence shown here is derived from an EMBL/GenBank/DDBJ whole genome shotgun (WGS) entry which is preliminary data.</text>
</comment>
<dbReference type="EC" id="1.4.1.14" evidence="10"/>
<keyword evidence="1" id="KW-0028">Amino-acid biosynthesis</keyword>
<accession>A0A7W7QZP8</accession>
<dbReference type="GO" id="GO:0004355">
    <property type="term" value="F:glutamate synthase (NADPH) activity"/>
    <property type="evidence" value="ECO:0007669"/>
    <property type="project" value="UniProtKB-EC"/>
</dbReference>
<evidence type="ECO:0000256" key="3">
    <source>
        <dbReference type="ARBA" id="ARBA00023002"/>
    </source>
</evidence>
<dbReference type="Gene3D" id="3.50.50.60">
    <property type="entry name" value="FAD/NAD(P)-binding domain"/>
    <property type="match status" value="2"/>
</dbReference>
<sequence>MADPKGFLTTQKQLAERRPVDVRLRDWNEVYVERSLLPIISKQAGRCMDCGIPFCHNGCPLGNLIPEWNDLAFRDDWSGAIERLHATNNFPEFTGRLCPAPCESACVLGINQDAVTIKNVEVTVIDKAWDNGGVRPQAPERLSGKTVAVVGSGPAGLAAAQQLTRAGHTVVVYERADRIGGLLRYGIPEFKMEKRHINRRIEQMRAEGTRFRTGVEIGSDLTGQQLRERFDAVVVAAGATTARDLPVPGRELAGIHQAMEYLPLANKVQEGDYVEAPISAKGKHVIVIGGGDTGADCLGTALRQGAASVTQLEIMPRPGDERPGHQPWPTMPMTYKVTSAHEEAIYVRETKTAGSQAEGPSSPEAGKEGRVYSVNTTHFTGDENGNVAELHMVEVEFKDGRFEPVPGTERAIPAQLVTLAMGFTGTDVKNGLVEQLGVELDARGNVARDGKFATNVDGVYVCGDAGRGQSLIVWAIAEGRSAAAAVDAYLGGKTPLPAPIRPTDRPLVV</sequence>
<dbReference type="InterPro" id="IPR028261">
    <property type="entry name" value="DPD_II"/>
</dbReference>